<evidence type="ECO:0000313" key="4">
    <source>
        <dbReference type="Proteomes" id="UP000053144"/>
    </source>
</evidence>
<keyword evidence="2" id="KW-0812">Transmembrane</keyword>
<accession>A0A0L9UZW7</accession>
<sequence length="118" mass="13268">MPTRQSSCHTLVNAIRLSMSTLVSIVLIAIVRYLKMATSMGQINPVKLRVNSRSVSLIQTGSINPDKLRKKRLQMYNYESASYGINQPNIKDEDHDQVPTPFSPKSPVQLEDIRITAL</sequence>
<proteinExistence type="predicted"/>
<dbReference type="AlphaFoldDB" id="A0A0L9UZW7"/>
<evidence type="ECO:0000256" key="2">
    <source>
        <dbReference type="SAM" id="Phobius"/>
    </source>
</evidence>
<keyword evidence="2" id="KW-1133">Transmembrane helix</keyword>
<organism evidence="3 4">
    <name type="scientific">Phaseolus angularis</name>
    <name type="common">Azuki bean</name>
    <name type="synonym">Vigna angularis</name>
    <dbReference type="NCBI Taxonomy" id="3914"/>
    <lineage>
        <taxon>Eukaryota</taxon>
        <taxon>Viridiplantae</taxon>
        <taxon>Streptophyta</taxon>
        <taxon>Embryophyta</taxon>
        <taxon>Tracheophyta</taxon>
        <taxon>Spermatophyta</taxon>
        <taxon>Magnoliopsida</taxon>
        <taxon>eudicotyledons</taxon>
        <taxon>Gunneridae</taxon>
        <taxon>Pentapetalae</taxon>
        <taxon>rosids</taxon>
        <taxon>fabids</taxon>
        <taxon>Fabales</taxon>
        <taxon>Fabaceae</taxon>
        <taxon>Papilionoideae</taxon>
        <taxon>50 kb inversion clade</taxon>
        <taxon>NPAAA clade</taxon>
        <taxon>indigoferoid/millettioid clade</taxon>
        <taxon>Phaseoleae</taxon>
        <taxon>Vigna</taxon>
    </lineage>
</organism>
<evidence type="ECO:0000256" key="1">
    <source>
        <dbReference type="SAM" id="MobiDB-lite"/>
    </source>
</evidence>
<evidence type="ECO:0000313" key="3">
    <source>
        <dbReference type="EMBL" id="KOM48074.1"/>
    </source>
</evidence>
<keyword evidence="2" id="KW-0472">Membrane</keyword>
<dbReference type="EMBL" id="CM003377">
    <property type="protein sequence ID" value="KOM48074.1"/>
    <property type="molecule type" value="Genomic_DNA"/>
</dbReference>
<gene>
    <name evidence="3" type="ORF">LR48_Vigan07g177800</name>
</gene>
<dbReference type="Gramene" id="KOM48074">
    <property type="protein sequence ID" value="KOM48074"/>
    <property type="gene ID" value="LR48_Vigan07g177800"/>
</dbReference>
<feature type="transmembrane region" description="Helical" evidence="2">
    <location>
        <begin position="14"/>
        <end position="34"/>
    </location>
</feature>
<reference evidence="4" key="1">
    <citation type="journal article" date="2015" name="Proc. Natl. Acad. Sci. U.S.A.">
        <title>Genome sequencing of adzuki bean (Vigna angularis) provides insight into high starch and low fat accumulation and domestication.</title>
        <authorList>
            <person name="Yang K."/>
            <person name="Tian Z."/>
            <person name="Chen C."/>
            <person name="Luo L."/>
            <person name="Zhao B."/>
            <person name="Wang Z."/>
            <person name="Yu L."/>
            <person name="Li Y."/>
            <person name="Sun Y."/>
            <person name="Li W."/>
            <person name="Chen Y."/>
            <person name="Li Y."/>
            <person name="Zhang Y."/>
            <person name="Ai D."/>
            <person name="Zhao J."/>
            <person name="Shang C."/>
            <person name="Ma Y."/>
            <person name="Wu B."/>
            <person name="Wang M."/>
            <person name="Gao L."/>
            <person name="Sun D."/>
            <person name="Zhang P."/>
            <person name="Guo F."/>
            <person name="Wang W."/>
            <person name="Li Y."/>
            <person name="Wang J."/>
            <person name="Varshney R.K."/>
            <person name="Wang J."/>
            <person name="Ling H.Q."/>
            <person name="Wan P."/>
        </authorList>
    </citation>
    <scope>NUCLEOTIDE SEQUENCE</scope>
    <source>
        <strain evidence="4">cv. Jingnong 6</strain>
    </source>
</reference>
<feature type="region of interest" description="Disordered" evidence="1">
    <location>
        <begin position="84"/>
        <end position="107"/>
    </location>
</feature>
<name>A0A0L9UZW7_PHAAN</name>
<dbReference type="Proteomes" id="UP000053144">
    <property type="component" value="Chromosome 7"/>
</dbReference>
<protein>
    <submittedName>
        <fullName evidence="3">Uncharacterized protein</fullName>
    </submittedName>
</protein>